<name>A0A0F9AQ15_9ZZZZ</name>
<dbReference type="EMBL" id="LAZR01053534">
    <property type="protein sequence ID" value="KKK80539.1"/>
    <property type="molecule type" value="Genomic_DNA"/>
</dbReference>
<protein>
    <submittedName>
        <fullName evidence="1">Uncharacterized protein</fullName>
    </submittedName>
</protein>
<proteinExistence type="predicted"/>
<dbReference type="AlphaFoldDB" id="A0A0F9AQ15"/>
<accession>A0A0F9AQ15</accession>
<evidence type="ECO:0000313" key="1">
    <source>
        <dbReference type="EMBL" id="KKK80539.1"/>
    </source>
</evidence>
<reference evidence="1" key="1">
    <citation type="journal article" date="2015" name="Nature">
        <title>Complex archaea that bridge the gap between prokaryotes and eukaryotes.</title>
        <authorList>
            <person name="Spang A."/>
            <person name="Saw J.H."/>
            <person name="Jorgensen S.L."/>
            <person name="Zaremba-Niedzwiedzka K."/>
            <person name="Martijn J."/>
            <person name="Lind A.E."/>
            <person name="van Eijk R."/>
            <person name="Schleper C."/>
            <person name="Guy L."/>
            <person name="Ettema T.J."/>
        </authorList>
    </citation>
    <scope>NUCLEOTIDE SEQUENCE</scope>
</reference>
<comment type="caution">
    <text evidence="1">The sequence shown here is derived from an EMBL/GenBank/DDBJ whole genome shotgun (WGS) entry which is preliminary data.</text>
</comment>
<organism evidence="1">
    <name type="scientific">marine sediment metagenome</name>
    <dbReference type="NCBI Taxonomy" id="412755"/>
    <lineage>
        <taxon>unclassified sequences</taxon>
        <taxon>metagenomes</taxon>
        <taxon>ecological metagenomes</taxon>
    </lineage>
</organism>
<sequence>MDPFKQAVRKSERIPGIDTIQGLAGSPPKINVISYKVMEAEHLLQQAWNAINIAIIPYCYKCKSPLDWHSPPDGYKVFTCPTCNRQWVLGEKNGKTKKNTN</sequence>
<gene>
    <name evidence="1" type="ORF">LCGC14_2822490</name>
</gene>